<comment type="caution">
    <text evidence="2">The sequence shown here is derived from an EMBL/GenBank/DDBJ whole genome shotgun (WGS) entry which is preliminary data.</text>
</comment>
<gene>
    <name evidence="2" type="ORF">KSW82_01660</name>
</gene>
<dbReference type="AlphaFoldDB" id="A0AAW4MX08"/>
<evidence type="ECO:0000313" key="3">
    <source>
        <dbReference type="Proteomes" id="UP001196765"/>
    </source>
</evidence>
<feature type="signal peptide" evidence="1">
    <location>
        <begin position="1"/>
        <end position="26"/>
    </location>
</feature>
<dbReference type="PROSITE" id="PS51257">
    <property type="entry name" value="PROKAR_LIPOPROTEIN"/>
    <property type="match status" value="1"/>
</dbReference>
<feature type="chain" id="PRO_5043980491" description="Lipoprotein" evidence="1">
    <location>
        <begin position="27"/>
        <end position="185"/>
    </location>
</feature>
<keyword evidence="1" id="KW-0732">Signal</keyword>
<evidence type="ECO:0008006" key="4">
    <source>
        <dbReference type="Google" id="ProtNLM"/>
    </source>
</evidence>
<name>A0AAW4MX08_9BACT</name>
<organism evidence="2 3">
    <name type="scientific">Segatella copri</name>
    <dbReference type="NCBI Taxonomy" id="165179"/>
    <lineage>
        <taxon>Bacteria</taxon>
        <taxon>Pseudomonadati</taxon>
        <taxon>Bacteroidota</taxon>
        <taxon>Bacteroidia</taxon>
        <taxon>Bacteroidales</taxon>
        <taxon>Prevotellaceae</taxon>
        <taxon>Segatella</taxon>
    </lineage>
</organism>
<protein>
    <recommendedName>
        <fullName evidence="4">Lipoprotein</fullName>
    </recommendedName>
</protein>
<sequence>MKKGKWFCKFGLCTMFLAFSFVAATASCTTKTLKVSKAKKASKMVYTNAVCDQAVGDSIQTILMSGKVTVMLTSTDSLKAQPQQLILSREDTQVLRFLVSDPQMFTEDIPNYGVIIPQVRVLFEKSKSEKIELGIDFGLRKWILVDGAGKVQKQYALRKHDLLRFTHYLYPNDELITNLYNCSKK</sequence>
<evidence type="ECO:0000313" key="2">
    <source>
        <dbReference type="EMBL" id="MBV3386448.1"/>
    </source>
</evidence>
<evidence type="ECO:0000256" key="1">
    <source>
        <dbReference type="SAM" id="SignalP"/>
    </source>
</evidence>
<dbReference type="RefSeq" id="WP_217744018.1">
    <property type="nucleotide sequence ID" value="NZ_JAHOEI010000003.1"/>
</dbReference>
<dbReference type="Proteomes" id="UP001196765">
    <property type="component" value="Unassembled WGS sequence"/>
</dbReference>
<reference evidence="2" key="1">
    <citation type="submission" date="2021-06" db="EMBL/GenBank/DDBJ databases">
        <title>Collection of gut derived symbiotic bacterial strains cultured from healthy donors.</title>
        <authorList>
            <person name="Lin H."/>
            <person name="Littmann E."/>
            <person name="Pamer E.G."/>
        </authorList>
    </citation>
    <scope>NUCLEOTIDE SEQUENCE</scope>
    <source>
        <strain evidence="2">MSK.21.74</strain>
    </source>
</reference>
<dbReference type="EMBL" id="JAHOEI010000003">
    <property type="protein sequence ID" value="MBV3386448.1"/>
    <property type="molecule type" value="Genomic_DNA"/>
</dbReference>
<accession>A0AAW4MX08</accession>
<proteinExistence type="predicted"/>